<comment type="similarity">
    <text evidence="1">Belongs to the nitroreductase family.</text>
</comment>
<dbReference type="EMBL" id="PCDP01000059">
    <property type="protein sequence ID" value="PZM09792.1"/>
    <property type="molecule type" value="Genomic_DNA"/>
</dbReference>
<gene>
    <name evidence="4" type="ORF">CPY51_26360</name>
</gene>
<name>A0A2W4C8S0_9HYPH</name>
<dbReference type="Gene3D" id="3.40.109.10">
    <property type="entry name" value="NADH Oxidase"/>
    <property type="match status" value="1"/>
</dbReference>
<dbReference type="InterPro" id="IPR000415">
    <property type="entry name" value="Nitroreductase-like"/>
</dbReference>
<dbReference type="AlphaFoldDB" id="A0A2W4C8S0"/>
<dbReference type="SUPFAM" id="SSF55469">
    <property type="entry name" value="FMN-dependent nitroreductase-like"/>
    <property type="match status" value="1"/>
</dbReference>
<dbReference type="PANTHER" id="PTHR43673:SF10">
    <property type="entry name" value="NADH DEHYDROGENASE_NAD(P)H NITROREDUCTASE XCC3605-RELATED"/>
    <property type="match status" value="1"/>
</dbReference>
<evidence type="ECO:0000313" key="4">
    <source>
        <dbReference type="EMBL" id="PZM09792.1"/>
    </source>
</evidence>
<reference evidence="4 5" key="1">
    <citation type="journal article" date="2018" name="Sci. Rep.">
        <title>Rhizobium tumorigenes sp. nov., a novel plant tumorigenic bacterium isolated from cane gall tumors on thornless blackberry.</title>
        <authorList>
            <person name="Kuzmanovi N."/>
            <person name="Smalla K."/>
            <person name="Gronow S."/>
            <person name="PuBawska J."/>
        </authorList>
    </citation>
    <scope>NUCLEOTIDE SEQUENCE [LARGE SCALE GENOMIC DNA]</scope>
    <source>
        <strain evidence="4 5">CCBAU 85046</strain>
    </source>
</reference>
<proteinExistence type="inferred from homology"/>
<evidence type="ECO:0000313" key="5">
    <source>
        <dbReference type="Proteomes" id="UP000248925"/>
    </source>
</evidence>
<dbReference type="PANTHER" id="PTHR43673">
    <property type="entry name" value="NAD(P)H NITROREDUCTASE YDGI-RELATED"/>
    <property type="match status" value="1"/>
</dbReference>
<sequence length="199" mass="22191">MTASNSRESQHPIDALFLDRWSPRAFTNETMPEADLLKMLEAAHWAPSSFNHQPWRFVYALRGSEHWDKFLSLLIDFNQGWVKSAAALLFVISRTHSGVLGSTEQKAIYSHSFDAGTAWGFLALQAHLSGYEAHGMTGVHFDKATEVLGIPDGFRLEAAVAIGKIGDKNQLPDSLREREIPSHRKPLSEVAFNGTFIAR</sequence>
<evidence type="ECO:0000256" key="2">
    <source>
        <dbReference type="ARBA" id="ARBA00023002"/>
    </source>
</evidence>
<dbReference type="Pfam" id="PF00881">
    <property type="entry name" value="Nitroreductase"/>
    <property type="match status" value="1"/>
</dbReference>
<dbReference type="Proteomes" id="UP000248925">
    <property type="component" value="Unassembled WGS sequence"/>
</dbReference>
<accession>A0A2W4C8S0</accession>
<evidence type="ECO:0000256" key="1">
    <source>
        <dbReference type="ARBA" id="ARBA00007118"/>
    </source>
</evidence>
<dbReference type="CDD" id="cd02138">
    <property type="entry name" value="TdsD-like"/>
    <property type="match status" value="1"/>
</dbReference>
<protein>
    <submittedName>
        <fullName evidence="4">Nitroreductase</fullName>
    </submittedName>
</protein>
<dbReference type="OrthoDB" id="9802510at2"/>
<dbReference type="RefSeq" id="WP_111163171.1">
    <property type="nucleotide sequence ID" value="NZ_PCDP01000059.1"/>
</dbReference>
<feature type="domain" description="Nitroreductase" evidence="3">
    <location>
        <begin position="19"/>
        <end position="69"/>
    </location>
</feature>
<keyword evidence="5" id="KW-1185">Reference proteome</keyword>
<organism evidence="4 5">
    <name type="scientific">Rhizobium tubonense</name>
    <dbReference type="NCBI Taxonomy" id="484088"/>
    <lineage>
        <taxon>Bacteria</taxon>
        <taxon>Pseudomonadati</taxon>
        <taxon>Pseudomonadota</taxon>
        <taxon>Alphaproteobacteria</taxon>
        <taxon>Hyphomicrobiales</taxon>
        <taxon>Rhizobiaceae</taxon>
        <taxon>Rhizobium/Agrobacterium group</taxon>
        <taxon>Rhizobium</taxon>
    </lineage>
</organism>
<keyword evidence="2" id="KW-0560">Oxidoreductase</keyword>
<dbReference type="InterPro" id="IPR029479">
    <property type="entry name" value="Nitroreductase"/>
</dbReference>
<comment type="caution">
    <text evidence="4">The sequence shown here is derived from an EMBL/GenBank/DDBJ whole genome shotgun (WGS) entry which is preliminary data.</text>
</comment>
<dbReference type="GO" id="GO:0016491">
    <property type="term" value="F:oxidoreductase activity"/>
    <property type="evidence" value="ECO:0007669"/>
    <property type="project" value="UniProtKB-KW"/>
</dbReference>
<evidence type="ECO:0000259" key="3">
    <source>
        <dbReference type="Pfam" id="PF00881"/>
    </source>
</evidence>